<dbReference type="Gene3D" id="3.40.1020.10">
    <property type="entry name" value="Biosynthetic Threonine Deaminase, Domain 3"/>
    <property type="match status" value="1"/>
</dbReference>
<dbReference type="InterPro" id="IPR001721">
    <property type="entry name" value="TD_ACT-like"/>
</dbReference>
<dbReference type="Gene3D" id="3.40.50.1100">
    <property type="match status" value="2"/>
</dbReference>
<evidence type="ECO:0000256" key="7">
    <source>
        <dbReference type="ARBA" id="ARBA00022737"/>
    </source>
</evidence>
<dbReference type="InterPro" id="IPR001926">
    <property type="entry name" value="TrpB-like_PALP"/>
</dbReference>
<dbReference type="NCBIfam" id="TIGR01124">
    <property type="entry name" value="ilvA_2Cterm"/>
    <property type="match status" value="1"/>
</dbReference>
<dbReference type="PANTHER" id="PTHR48078">
    <property type="entry name" value="THREONINE DEHYDRATASE, MITOCHONDRIAL-RELATED"/>
    <property type="match status" value="1"/>
</dbReference>
<dbReference type="Proteomes" id="UP000317494">
    <property type="component" value="Unassembled WGS sequence"/>
</dbReference>
<accession>A0A507DKK9</accession>
<dbReference type="CDD" id="cd04907">
    <property type="entry name" value="ACT_ThrD-I_2"/>
    <property type="match status" value="1"/>
</dbReference>
<evidence type="ECO:0000256" key="2">
    <source>
        <dbReference type="ARBA" id="ARBA00001933"/>
    </source>
</evidence>
<dbReference type="UniPathway" id="UPA00047">
    <property type="reaction ID" value="UER00054"/>
</dbReference>
<dbReference type="InterPro" id="IPR005787">
    <property type="entry name" value="Thr_deHydtase_biosynth"/>
</dbReference>
<dbReference type="VEuPathDB" id="FungiDB:SeMB42_g01655"/>
<evidence type="ECO:0000256" key="8">
    <source>
        <dbReference type="ARBA" id="ARBA00022898"/>
    </source>
</evidence>
<evidence type="ECO:0000256" key="4">
    <source>
        <dbReference type="ARBA" id="ARBA00010869"/>
    </source>
</evidence>
<keyword evidence="15" id="KW-1185">Reference proteome</keyword>
<evidence type="ECO:0000256" key="10">
    <source>
        <dbReference type="ARBA" id="ARBA00023304"/>
    </source>
</evidence>
<comment type="cofactor">
    <cofactor evidence="2 11">
        <name>pyridoxal 5'-phosphate</name>
        <dbReference type="ChEBI" id="CHEBI:597326"/>
    </cofactor>
</comment>
<feature type="region of interest" description="Disordered" evidence="12">
    <location>
        <begin position="41"/>
        <end position="86"/>
    </location>
</feature>
<dbReference type="GO" id="GO:0006565">
    <property type="term" value="P:L-serine catabolic process"/>
    <property type="evidence" value="ECO:0007669"/>
    <property type="project" value="TreeGrafter"/>
</dbReference>
<keyword evidence="6 11" id="KW-0412">Isoleucine biosynthesis</keyword>
<dbReference type="CDD" id="cd04906">
    <property type="entry name" value="ACT_ThrD-I_1"/>
    <property type="match status" value="1"/>
</dbReference>
<dbReference type="FunFam" id="3.40.50.1100:FF:000008">
    <property type="entry name" value="L-threonine dehydratase"/>
    <property type="match status" value="1"/>
</dbReference>
<dbReference type="AlphaFoldDB" id="A0A507DKK9"/>
<dbReference type="Pfam" id="PF00291">
    <property type="entry name" value="PALP"/>
    <property type="match status" value="1"/>
</dbReference>
<keyword evidence="5 11" id="KW-0028">Amino-acid biosynthesis</keyword>
<dbReference type="InterPro" id="IPR038110">
    <property type="entry name" value="TD_ACT-like_sf"/>
</dbReference>
<gene>
    <name evidence="14" type="ORF">SeMB42_g01655</name>
</gene>
<dbReference type="STRING" id="286115.A0A507DKK9"/>
<comment type="similarity">
    <text evidence="4 11">Belongs to the serine/threonine dehydratase family.</text>
</comment>
<evidence type="ECO:0000313" key="15">
    <source>
        <dbReference type="Proteomes" id="UP000317494"/>
    </source>
</evidence>
<dbReference type="GO" id="GO:0004794">
    <property type="term" value="F:threonine deaminase activity"/>
    <property type="evidence" value="ECO:0007669"/>
    <property type="project" value="UniProtKB-UniRule"/>
</dbReference>
<reference evidence="14 15" key="1">
    <citation type="journal article" date="2019" name="Sci. Rep.">
        <title>Comparative genomics of chytrid fungi reveal insights into the obligate biotrophic and pathogenic lifestyle of Synchytrium endobioticum.</title>
        <authorList>
            <person name="van de Vossenberg B.T.L.H."/>
            <person name="Warris S."/>
            <person name="Nguyen H.D.T."/>
            <person name="van Gent-Pelzer M.P.E."/>
            <person name="Joly D.L."/>
            <person name="van de Geest H.C."/>
            <person name="Bonants P.J.M."/>
            <person name="Smith D.S."/>
            <person name="Levesque C.A."/>
            <person name="van der Lee T.A.J."/>
        </authorList>
    </citation>
    <scope>NUCLEOTIDE SEQUENCE [LARGE SCALE GENOMIC DNA]</scope>
    <source>
        <strain evidence="14 15">MB42</strain>
    </source>
</reference>
<keyword evidence="7" id="KW-0677">Repeat</keyword>
<feature type="domain" description="ACT-like" evidence="13">
    <location>
        <begin position="516"/>
        <end position="588"/>
    </location>
</feature>
<dbReference type="GO" id="GO:0003941">
    <property type="term" value="F:L-serine ammonia-lyase activity"/>
    <property type="evidence" value="ECO:0007669"/>
    <property type="project" value="TreeGrafter"/>
</dbReference>
<keyword evidence="9 11" id="KW-0456">Lyase</keyword>
<dbReference type="PROSITE" id="PS51672">
    <property type="entry name" value="ACT_LIKE"/>
    <property type="match status" value="2"/>
</dbReference>
<evidence type="ECO:0000259" key="13">
    <source>
        <dbReference type="PROSITE" id="PS51672"/>
    </source>
</evidence>
<dbReference type="CDD" id="cd01562">
    <property type="entry name" value="Thr-dehyd"/>
    <property type="match status" value="1"/>
</dbReference>
<evidence type="ECO:0000256" key="6">
    <source>
        <dbReference type="ARBA" id="ARBA00022624"/>
    </source>
</evidence>
<organism evidence="14 15">
    <name type="scientific">Synchytrium endobioticum</name>
    <dbReference type="NCBI Taxonomy" id="286115"/>
    <lineage>
        <taxon>Eukaryota</taxon>
        <taxon>Fungi</taxon>
        <taxon>Fungi incertae sedis</taxon>
        <taxon>Chytridiomycota</taxon>
        <taxon>Chytridiomycota incertae sedis</taxon>
        <taxon>Chytridiomycetes</taxon>
        <taxon>Synchytriales</taxon>
        <taxon>Synchytriaceae</taxon>
        <taxon>Synchytrium</taxon>
    </lineage>
</organism>
<dbReference type="PANTHER" id="PTHR48078:SF11">
    <property type="entry name" value="THREONINE DEHYDRATASE, MITOCHONDRIAL"/>
    <property type="match status" value="1"/>
</dbReference>
<feature type="compositionally biased region" description="Basic and acidic residues" evidence="12">
    <location>
        <begin position="76"/>
        <end position="86"/>
    </location>
</feature>
<evidence type="ECO:0000313" key="14">
    <source>
        <dbReference type="EMBL" id="TPX52066.1"/>
    </source>
</evidence>
<dbReference type="InterPro" id="IPR050147">
    <property type="entry name" value="Ser/Thr_Dehydratase"/>
</dbReference>
<keyword evidence="8 11" id="KW-0663">Pyridoxal phosphate</keyword>
<dbReference type="SUPFAM" id="SSF55021">
    <property type="entry name" value="ACT-like"/>
    <property type="match status" value="2"/>
</dbReference>
<evidence type="ECO:0000256" key="5">
    <source>
        <dbReference type="ARBA" id="ARBA00022605"/>
    </source>
</evidence>
<dbReference type="NCBIfam" id="NF006674">
    <property type="entry name" value="PRK09224.1"/>
    <property type="match status" value="1"/>
</dbReference>
<dbReference type="InterPro" id="IPR036052">
    <property type="entry name" value="TrpB-like_PALP_sf"/>
</dbReference>
<dbReference type="GO" id="GO:0006567">
    <property type="term" value="P:L-threonine catabolic process"/>
    <property type="evidence" value="ECO:0007669"/>
    <property type="project" value="TreeGrafter"/>
</dbReference>
<evidence type="ECO:0000256" key="1">
    <source>
        <dbReference type="ARBA" id="ARBA00001274"/>
    </source>
</evidence>
<dbReference type="Pfam" id="PF00585">
    <property type="entry name" value="Thr_dehydrat_C"/>
    <property type="match status" value="2"/>
</dbReference>
<dbReference type="GO" id="GO:0009097">
    <property type="term" value="P:isoleucine biosynthetic process"/>
    <property type="evidence" value="ECO:0007669"/>
    <property type="project" value="UniProtKB-UniRule"/>
</dbReference>
<dbReference type="SUPFAM" id="SSF53686">
    <property type="entry name" value="Tryptophan synthase beta subunit-like PLP-dependent enzymes"/>
    <property type="match status" value="1"/>
</dbReference>
<dbReference type="EC" id="4.3.1.19" evidence="11"/>
<comment type="caution">
    <text evidence="14">The sequence shown here is derived from an EMBL/GenBank/DDBJ whole genome shotgun (WGS) entry which is preliminary data.</text>
</comment>
<feature type="domain" description="ACT-like" evidence="13">
    <location>
        <begin position="422"/>
        <end position="493"/>
    </location>
</feature>
<sequence length="602" mass="67234">MPHSPVAMTPMSTPSPFKWPISNIPIPSYRRLGPTPVTPTPFIRTPPNGIESGLPSPDSETDENGRPTMATPLSYHHVDDTDPKPHRKLEELDVDYLKLILNARVYDVAIESPLQLAPKLSTKLECKIYIKREDLQPIFSFKLRGAYNRMYQLSPFEREQGIIAASAGNHAQGVAIAAQKLGIPATIVMPKAAPEIKVSNVRRLGANVILHGNDFDEAKKECMRLKDERGLTFIPAFDDPYVIAGQGTVGVEILRQLRQDKLDAIFVCCGGGGLLAGIAAFVKRIRPEVRIIGVNTVDSDSMTQSLIKGYPVELKETGLFADGTSVRLVGKETFRICQEFVDDMISVTNDEICAAIRNCFEDTRAILEPAGAQALAGCEKYIHENSEIKDGVFVVVVSGANMNFDRLRFVAERAKLGDGKEMLISAIIPERPGSFLKLFNCVYPRTITEFSYRYNDPERAHIYMSFEVSNKSELPEVLADIESQGMEVIDISNDEMAKSHARYMAGGRSFTVSDEVIARFSWRERPGALKKFMDVLENSGWNMSMWHYRNHASDVGRLLVGAQVKSHERQEWSKFLESLGYAWVDETDNPVYQHFLLGKISI</sequence>
<comment type="pathway">
    <text evidence="3 11">Amino-acid biosynthesis; L-isoleucine biosynthesis; 2-oxobutanoate from L-threonine: step 1/1.</text>
</comment>
<evidence type="ECO:0000256" key="9">
    <source>
        <dbReference type="ARBA" id="ARBA00023239"/>
    </source>
</evidence>
<proteinExistence type="inferred from homology"/>
<dbReference type="EMBL" id="QEAN01000044">
    <property type="protein sequence ID" value="TPX52066.1"/>
    <property type="molecule type" value="Genomic_DNA"/>
</dbReference>
<comment type="catalytic activity">
    <reaction evidence="1 11">
        <text>L-threonine = 2-oxobutanoate + NH4(+)</text>
        <dbReference type="Rhea" id="RHEA:22108"/>
        <dbReference type="ChEBI" id="CHEBI:16763"/>
        <dbReference type="ChEBI" id="CHEBI:28938"/>
        <dbReference type="ChEBI" id="CHEBI:57926"/>
        <dbReference type="EC" id="4.3.1.19"/>
    </reaction>
</comment>
<protein>
    <recommendedName>
        <fullName evidence="11">Threonine dehydratase</fullName>
        <ecNumber evidence="11">4.3.1.19</ecNumber>
    </recommendedName>
    <alternativeName>
        <fullName evidence="11">Threonine deaminase</fullName>
    </alternativeName>
</protein>
<evidence type="ECO:0000256" key="12">
    <source>
        <dbReference type="SAM" id="MobiDB-lite"/>
    </source>
</evidence>
<evidence type="ECO:0000256" key="11">
    <source>
        <dbReference type="RuleBase" id="RU362012"/>
    </source>
</evidence>
<dbReference type="InterPro" id="IPR045865">
    <property type="entry name" value="ACT-like_dom_sf"/>
</dbReference>
<evidence type="ECO:0000256" key="3">
    <source>
        <dbReference type="ARBA" id="ARBA00004810"/>
    </source>
</evidence>
<name>A0A507DKK9_9FUNG</name>
<keyword evidence="10 11" id="KW-0100">Branched-chain amino acid biosynthesis</keyword>